<feature type="compositionally biased region" description="Acidic residues" evidence="4">
    <location>
        <begin position="169"/>
        <end position="178"/>
    </location>
</feature>
<dbReference type="RefSeq" id="XP_013590766.1">
    <property type="nucleotide sequence ID" value="XM_013735312.1"/>
</dbReference>
<dbReference type="InterPro" id="IPR008978">
    <property type="entry name" value="HSP20-like_chaperone"/>
</dbReference>
<evidence type="ECO:0000313" key="6">
    <source>
        <dbReference type="EnsemblPlants" id="Bo6g028160.1"/>
    </source>
</evidence>
<evidence type="ECO:0000259" key="5">
    <source>
        <dbReference type="PROSITE" id="PS01031"/>
    </source>
</evidence>
<name>A0A0D3CQB6_BRAOL</name>
<dbReference type="OMA" id="CEWWSAS"/>
<protein>
    <recommendedName>
        <fullName evidence="5">SHSP domain-containing protein</fullName>
    </recommendedName>
</protein>
<dbReference type="PANTHER" id="PTHR46733:SF3">
    <property type="entry name" value="26.5 KDA HEAT SHOCK PROTEIN, MITOCHONDRIAL"/>
    <property type="match status" value="1"/>
</dbReference>
<dbReference type="HOGENOM" id="CLU_096987_0_0_1"/>
<dbReference type="Gene3D" id="2.60.40.790">
    <property type="match status" value="1"/>
</dbReference>
<dbReference type="GeneID" id="106299182"/>
<dbReference type="AlphaFoldDB" id="A0A0D3CQB6"/>
<dbReference type="OrthoDB" id="1431247at2759"/>
<keyword evidence="1" id="KW-0346">Stress response</keyword>
<dbReference type="SUPFAM" id="SSF49764">
    <property type="entry name" value="HSP20-like chaperones"/>
    <property type="match status" value="1"/>
</dbReference>
<dbReference type="Gramene" id="Bo6g028160.1">
    <property type="protein sequence ID" value="Bo6g028160.1"/>
    <property type="gene ID" value="Bo6g028160"/>
</dbReference>
<evidence type="ECO:0000256" key="3">
    <source>
        <dbReference type="RuleBase" id="RU003616"/>
    </source>
</evidence>
<dbReference type="CDD" id="cd06464">
    <property type="entry name" value="ACD_sHsps-like"/>
    <property type="match status" value="1"/>
</dbReference>
<evidence type="ECO:0000256" key="2">
    <source>
        <dbReference type="PROSITE-ProRule" id="PRU00285"/>
    </source>
</evidence>
<dbReference type="GO" id="GO:0009408">
    <property type="term" value="P:response to heat"/>
    <property type="evidence" value="ECO:0007669"/>
    <property type="project" value="InterPro"/>
</dbReference>
<dbReference type="PANTHER" id="PTHR46733">
    <property type="entry name" value="26.5 KDA HEAT SHOCK PROTEIN, MITOCHONDRIAL"/>
    <property type="match status" value="1"/>
</dbReference>
<dbReference type="Proteomes" id="UP000032141">
    <property type="component" value="Chromosome C6"/>
</dbReference>
<feature type="domain" description="SHSP" evidence="5">
    <location>
        <begin position="117"/>
        <end position="232"/>
    </location>
</feature>
<organism evidence="6 7">
    <name type="scientific">Brassica oleracea var. oleracea</name>
    <dbReference type="NCBI Taxonomy" id="109376"/>
    <lineage>
        <taxon>Eukaryota</taxon>
        <taxon>Viridiplantae</taxon>
        <taxon>Streptophyta</taxon>
        <taxon>Embryophyta</taxon>
        <taxon>Tracheophyta</taxon>
        <taxon>Spermatophyta</taxon>
        <taxon>Magnoliopsida</taxon>
        <taxon>eudicotyledons</taxon>
        <taxon>Gunneridae</taxon>
        <taxon>Pentapetalae</taxon>
        <taxon>rosids</taxon>
        <taxon>malvids</taxon>
        <taxon>Brassicales</taxon>
        <taxon>Brassicaceae</taxon>
        <taxon>Brassiceae</taxon>
        <taxon>Brassica</taxon>
    </lineage>
</organism>
<dbReference type="PROSITE" id="PS01031">
    <property type="entry name" value="SHSP"/>
    <property type="match status" value="1"/>
</dbReference>
<dbReference type="InterPro" id="IPR002068">
    <property type="entry name" value="A-crystallin/Hsp20_dom"/>
</dbReference>
<comment type="similarity">
    <text evidence="2 3">Belongs to the small heat shock protein (HSP20) family.</text>
</comment>
<dbReference type="eggNOG" id="KOG0710">
    <property type="taxonomic scope" value="Eukaryota"/>
</dbReference>
<dbReference type="KEGG" id="boe:106299182"/>
<dbReference type="Pfam" id="PF00011">
    <property type="entry name" value="HSP20"/>
    <property type="match status" value="1"/>
</dbReference>
<dbReference type="InterPro" id="IPR044587">
    <property type="entry name" value="HSP21-like"/>
</dbReference>
<dbReference type="STRING" id="109376.A0A0D3CQB6"/>
<dbReference type="EnsemblPlants" id="Bo6g028160.1">
    <property type="protein sequence ID" value="Bo6g028160.1"/>
    <property type="gene ID" value="Bo6g028160"/>
</dbReference>
<evidence type="ECO:0000256" key="1">
    <source>
        <dbReference type="ARBA" id="ARBA00023016"/>
    </source>
</evidence>
<sequence length="232" mass="26500">MALARLALRNLQQKLSSTFMCPSGEKCLVGNRHSQSKLNRFMASSSGEQEEKKSTEVSVSEKKSPRRIFPRRRGRKSLWRNTDDHDYFAPALNGFFPPSLGNALMQATENINRIFDNFDIRPSQLMGQVKEQDDCYKLRYEVPGLTKDDVKITVDNGILMIKGEHKAEEEEGSPEEDEHWSSRSYGYYNTSLSLPDDAKVEEIKAELKNGVLNVVIPRMEKPKKDVQEITVE</sequence>
<evidence type="ECO:0000313" key="7">
    <source>
        <dbReference type="Proteomes" id="UP000032141"/>
    </source>
</evidence>
<feature type="region of interest" description="Disordered" evidence="4">
    <location>
        <begin position="163"/>
        <end position="182"/>
    </location>
</feature>
<keyword evidence="7" id="KW-1185">Reference proteome</keyword>
<feature type="compositionally biased region" description="Basic and acidic residues" evidence="4">
    <location>
        <begin position="49"/>
        <end position="63"/>
    </location>
</feature>
<reference evidence="6" key="2">
    <citation type="submission" date="2015-03" db="UniProtKB">
        <authorList>
            <consortium name="EnsemblPlants"/>
        </authorList>
    </citation>
    <scope>IDENTIFICATION</scope>
</reference>
<reference evidence="6 7" key="1">
    <citation type="journal article" date="2014" name="Genome Biol.">
        <title>Transcriptome and methylome profiling reveals relics of genome dominance in the mesopolyploid Brassica oleracea.</title>
        <authorList>
            <person name="Parkin I.A."/>
            <person name="Koh C."/>
            <person name="Tang H."/>
            <person name="Robinson S.J."/>
            <person name="Kagale S."/>
            <person name="Clarke W.E."/>
            <person name="Town C.D."/>
            <person name="Nixon J."/>
            <person name="Krishnakumar V."/>
            <person name="Bidwell S.L."/>
            <person name="Denoeud F."/>
            <person name="Belcram H."/>
            <person name="Links M.G."/>
            <person name="Just J."/>
            <person name="Clarke C."/>
            <person name="Bender T."/>
            <person name="Huebert T."/>
            <person name="Mason A.S."/>
            <person name="Pires J.C."/>
            <person name="Barker G."/>
            <person name="Moore J."/>
            <person name="Walley P.G."/>
            <person name="Manoli S."/>
            <person name="Batley J."/>
            <person name="Edwards D."/>
            <person name="Nelson M.N."/>
            <person name="Wang X."/>
            <person name="Paterson A.H."/>
            <person name="King G."/>
            <person name="Bancroft I."/>
            <person name="Chalhoub B."/>
            <person name="Sharpe A.G."/>
        </authorList>
    </citation>
    <scope>NUCLEOTIDE SEQUENCE</scope>
    <source>
        <strain evidence="6 7">cv. TO1000</strain>
    </source>
</reference>
<proteinExistence type="inferred from homology"/>
<feature type="region of interest" description="Disordered" evidence="4">
    <location>
        <begin position="42"/>
        <end position="64"/>
    </location>
</feature>
<evidence type="ECO:0000256" key="4">
    <source>
        <dbReference type="SAM" id="MobiDB-lite"/>
    </source>
</evidence>
<dbReference type="FunFam" id="2.60.40.790:FF:000059">
    <property type="entry name" value="26.5 kDa heat shock protein, mitochondrial"/>
    <property type="match status" value="1"/>
</dbReference>
<accession>A0A0D3CQB6</accession>